<evidence type="ECO:0000313" key="2">
    <source>
        <dbReference type="EMBL" id="PNX75507.1"/>
    </source>
</evidence>
<dbReference type="AlphaFoldDB" id="A0A2K3NIY3"/>
<proteinExistence type="predicted"/>
<feature type="compositionally biased region" description="Low complexity" evidence="1">
    <location>
        <begin position="100"/>
        <end position="110"/>
    </location>
</feature>
<organism evidence="3 4">
    <name type="scientific">Trifolium pratense</name>
    <name type="common">Red clover</name>
    <dbReference type="NCBI Taxonomy" id="57577"/>
    <lineage>
        <taxon>Eukaryota</taxon>
        <taxon>Viridiplantae</taxon>
        <taxon>Streptophyta</taxon>
        <taxon>Embryophyta</taxon>
        <taxon>Tracheophyta</taxon>
        <taxon>Spermatophyta</taxon>
        <taxon>Magnoliopsida</taxon>
        <taxon>eudicotyledons</taxon>
        <taxon>Gunneridae</taxon>
        <taxon>Pentapetalae</taxon>
        <taxon>rosids</taxon>
        <taxon>fabids</taxon>
        <taxon>Fabales</taxon>
        <taxon>Fabaceae</taxon>
        <taxon>Papilionoideae</taxon>
        <taxon>50 kb inversion clade</taxon>
        <taxon>NPAAA clade</taxon>
        <taxon>Hologalegina</taxon>
        <taxon>IRL clade</taxon>
        <taxon>Trifolieae</taxon>
        <taxon>Trifolium</taxon>
    </lineage>
</organism>
<feature type="region of interest" description="Disordered" evidence="1">
    <location>
        <begin position="86"/>
        <end position="149"/>
    </location>
</feature>
<comment type="caution">
    <text evidence="3">The sequence shown here is derived from an EMBL/GenBank/DDBJ whole genome shotgun (WGS) entry which is preliminary data.</text>
</comment>
<name>A0A2K3NIY3_TRIPR</name>
<evidence type="ECO:0000313" key="3">
    <source>
        <dbReference type="EMBL" id="PNY02994.1"/>
    </source>
</evidence>
<keyword evidence="3" id="KW-0238">DNA-binding</keyword>
<reference evidence="3 4" key="2">
    <citation type="journal article" date="2017" name="Front. Plant Sci.">
        <title>Gene Classification and Mining of Molecular Markers Useful in Red Clover (Trifolium pratense) Breeding.</title>
        <authorList>
            <person name="Istvanek J."/>
            <person name="Dluhosova J."/>
            <person name="Dluhos P."/>
            <person name="Patkova L."/>
            <person name="Nedelnik J."/>
            <person name="Repkova J."/>
        </authorList>
    </citation>
    <scope>NUCLEOTIDE SEQUENCE [LARGE SCALE GENOMIC DNA]</scope>
    <source>
        <strain evidence="4">cv. Tatra</strain>
        <tissue evidence="3">Young leaves</tissue>
    </source>
</reference>
<dbReference type="ExpressionAtlas" id="A0A2K3NIY3">
    <property type="expression patterns" value="baseline"/>
</dbReference>
<dbReference type="STRING" id="57577.A0A2K3NIY3"/>
<sequence length="149" mass="16327">MASQRIGELDFSEAGHSTHDVHYGIHHRINNSSSSLMNEGSGFDFGELEEAIVMQGVKSRNDETKASFFTARPAASATLEMFPSWPMRFHQSSTGGNKSGGESSDSALSSKNENPFESESSQLSCKKASSFDEENLQLQQQNQSVTKEK</sequence>
<gene>
    <name evidence="3" type="ORF">L195_g026316</name>
    <name evidence="2" type="ORF">L195_g031444</name>
</gene>
<protein>
    <submittedName>
        <fullName evidence="3">TGACG-sequence-specific DNA-binding protein TGA-2.1-like</fullName>
    </submittedName>
</protein>
<accession>A0A2K3NIY3</accession>
<evidence type="ECO:0000313" key="4">
    <source>
        <dbReference type="Proteomes" id="UP000236291"/>
    </source>
</evidence>
<dbReference type="GO" id="GO:0003677">
    <property type="term" value="F:DNA binding"/>
    <property type="evidence" value="ECO:0007669"/>
    <property type="project" value="UniProtKB-KW"/>
</dbReference>
<feature type="compositionally biased region" description="Polar residues" evidence="1">
    <location>
        <begin position="111"/>
        <end position="124"/>
    </location>
</feature>
<reference evidence="3 4" key="1">
    <citation type="journal article" date="2014" name="Am. J. Bot.">
        <title>Genome assembly and annotation for red clover (Trifolium pratense; Fabaceae).</title>
        <authorList>
            <person name="Istvanek J."/>
            <person name="Jaros M."/>
            <person name="Krenek A."/>
            <person name="Repkova J."/>
        </authorList>
    </citation>
    <scope>NUCLEOTIDE SEQUENCE [LARGE SCALE GENOMIC DNA]</scope>
    <source>
        <strain evidence="4">cv. Tatra</strain>
        <tissue evidence="3">Young leaves</tissue>
    </source>
</reference>
<dbReference type="EMBL" id="ASHM01029147">
    <property type="protein sequence ID" value="PNX75507.1"/>
    <property type="molecule type" value="Genomic_DNA"/>
</dbReference>
<dbReference type="EMBL" id="ASHM01022078">
    <property type="protein sequence ID" value="PNY02994.1"/>
    <property type="molecule type" value="Genomic_DNA"/>
</dbReference>
<feature type="non-terminal residue" evidence="3">
    <location>
        <position position="149"/>
    </location>
</feature>
<evidence type="ECO:0000256" key="1">
    <source>
        <dbReference type="SAM" id="MobiDB-lite"/>
    </source>
</evidence>
<dbReference type="Proteomes" id="UP000236291">
    <property type="component" value="Unassembled WGS sequence"/>
</dbReference>